<feature type="domain" description="EF-hand" evidence="1">
    <location>
        <begin position="36"/>
        <end position="71"/>
    </location>
</feature>
<dbReference type="InterPro" id="IPR011992">
    <property type="entry name" value="EF-hand-dom_pair"/>
</dbReference>
<name>A0A7S1N7N2_9EUGL</name>
<reference evidence="2" key="1">
    <citation type="submission" date="2021-01" db="EMBL/GenBank/DDBJ databases">
        <authorList>
            <person name="Corre E."/>
            <person name="Pelletier E."/>
            <person name="Niang G."/>
            <person name="Scheremetjew M."/>
            <person name="Finn R."/>
            <person name="Kale V."/>
            <person name="Holt S."/>
            <person name="Cochrane G."/>
            <person name="Meng A."/>
            <person name="Brown T."/>
            <person name="Cohen L."/>
        </authorList>
    </citation>
    <scope>NUCLEOTIDE SEQUENCE</scope>
    <source>
        <strain evidence="2">NIES-381</strain>
    </source>
</reference>
<dbReference type="InterPro" id="IPR002048">
    <property type="entry name" value="EF_hand_dom"/>
</dbReference>
<dbReference type="PROSITE" id="PS50222">
    <property type="entry name" value="EF_HAND_2"/>
    <property type="match status" value="1"/>
</dbReference>
<proteinExistence type="predicted"/>
<organism evidence="2">
    <name type="scientific">Eutreptiella gymnastica</name>
    <dbReference type="NCBI Taxonomy" id="73025"/>
    <lineage>
        <taxon>Eukaryota</taxon>
        <taxon>Discoba</taxon>
        <taxon>Euglenozoa</taxon>
        <taxon>Euglenida</taxon>
        <taxon>Spirocuta</taxon>
        <taxon>Euglenophyceae</taxon>
        <taxon>Eutreptiales</taxon>
        <taxon>Eutreptiaceae</taxon>
        <taxon>Eutreptiella</taxon>
    </lineage>
</organism>
<evidence type="ECO:0000313" key="2">
    <source>
        <dbReference type="EMBL" id="CAD9001309.1"/>
    </source>
</evidence>
<dbReference type="AlphaFoldDB" id="A0A7S1N7N2"/>
<dbReference type="Gene3D" id="1.10.238.10">
    <property type="entry name" value="EF-hand"/>
    <property type="match status" value="1"/>
</dbReference>
<dbReference type="EMBL" id="HBGA01034223">
    <property type="protein sequence ID" value="CAD9001309.1"/>
    <property type="molecule type" value="Transcribed_RNA"/>
</dbReference>
<dbReference type="SUPFAM" id="SSF47473">
    <property type="entry name" value="EF-hand"/>
    <property type="match status" value="1"/>
</dbReference>
<gene>
    <name evidence="2" type="ORF">EGYM00392_LOCUS12385</name>
</gene>
<accession>A0A7S1N7N2</accession>
<sequence length="308" mass="34806">MPSASPPGSPASHLGQNGERSKLRMLLSRILDMLDSEDTILFQIFSDFDPNLTGAIEATDFGALVTSIDPEIGIEKAEDDVDPGILSDDDQCIIDDLSTSIGNEEKICFVEVLGWWEGQKVKADGVANDSKLQAWIKARYASGKVKEYTWGLVAGSAHDIRIQNATDLPRAMKAFQTTLLQLQVWYAAKRARSVEQKEEQMWDQKPQNLNSSTQKTEYLRALFRQYAKEERLDMNGLKKISQLLGYNMPLPIVDMTATMYLKDEYMNEEKFLLWWACREFSPYLEYSGLQTVAYQDSAEARLCGCTPQ</sequence>
<evidence type="ECO:0000259" key="1">
    <source>
        <dbReference type="PROSITE" id="PS50222"/>
    </source>
</evidence>
<dbReference type="GO" id="GO:0005509">
    <property type="term" value="F:calcium ion binding"/>
    <property type="evidence" value="ECO:0007669"/>
    <property type="project" value="InterPro"/>
</dbReference>
<protein>
    <recommendedName>
        <fullName evidence="1">EF-hand domain-containing protein</fullName>
    </recommendedName>
</protein>